<evidence type="ECO:0000313" key="4">
    <source>
        <dbReference type="EMBL" id="THU64821.1"/>
    </source>
</evidence>
<keyword evidence="5" id="KW-1185">Reference proteome</keyword>
<feature type="region of interest" description="Disordered" evidence="1">
    <location>
        <begin position="115"/>
        <end position="162"/>
    </location>
</feature>
<feature type="transmembrane region" description="Helical" evidence="2">
    <location>
        <begin position="66"/>
        <end position="87"/>
    </location>
</feature>
<feature type="domain" description="DUF4408" evidence="3">
    <location>
        <begin position="55"/>
        <end position="91"/>
    </location>
</feature>
<feature type="compositionally biased region" description="Acidic residues" evidence="1">
    <location>
        <begin position="129"/>
        <end position="157"/>
    </location>
</feature>
<evidence type="ECO:0000259" key="3">
    <source>
        <dbReference type="Pfam" id="PF14364"/>
    </source>
</evidence>
<keyword evidence="2" id="KW-0812">Transmembrane</keyword>
<dbReference type="Pfam" id="PF14364">
    <property type="entry name" value="DUF4408"/>
    <property type="match status" value="1"/>
</dbReference>
<proteinExistence type="predicted"/>
<dbReference type="EMBL" id="PYDT01000004">
    <property type="protein sequence ID" value="THU64821.1"/>
    <property type="molecule type" value="Genomic_DNA"/>
</dbReference>
<evidence type="ECO:0000256" key="1">
    <source>
        <dbReference type="SAM" id="MobiDB-lite"/>
    </source>
</evidence>
<feature type="compositionally biased region" description="Basic and acidic residues" evidence="1">
    <location>
        <begin position="115"/>
        <end position="128"/>
    </location>
</feature>
<dbReference type="PANTHER" id="PTHR35762">
    <property type="entry name" value="TRANSMEMBRANE PROTEIN"/>
    <property type="match status" value="1"/>
</dbReference>
<sequence>MDPIRIEKFQAMKRRRRRKQCFIPSLIQYLLTVSSLGLLLSCPLWLHPVCSCLSLFFSVSLPSMAGVMLSPKCLFVVCNVIVVFLIGESKLSRSYQSADIYEEYMKSKVKLERQAEDESKKGRVTDRALDEEDDSGGEEGEGMVAECEDLDGEEEKDSSEIDKKAADFIARMSSLDIMFREIHHDKNHDGSIDKVKRS</sequence>
<dbReference type="InterPro" id="IPR025520">
    <property type="entry name" value="DUF4408"/>
</dbReference>
<dbReference type="STRING" id="52838.A0A4S8JRV8"/>
<comment type="caution">
    <text evidence="4">The sequence shown here is derived from an EMBL/GenBank/DDBJ whole genome shotgun (WGS) entry which is preliminary data.</text>
</comment>
<dbReference type="PANTHER" id="PTHR35762:SF2">
    <property type="entry name" value="TRANSMEMBRANE PROTEIN"/>
    <property type="match status" value="1"/>
</dbReference>
<reference evidence="4 5" key="1">
    <citation type="journal article" date="2019" name="Nat. Plants">
        <title>Genome sequencing of Musa balbisiana reveals subgenome evolution and function divergence in polyploid bananas.</title>
        <authorList>
            <person name="Yao X."/>
        </authorList>
    </citation>
    <scope>NUCLEOTIDE SEQUENCE [LARGE SCALE GENOMIC DNA]</scope>
    <source>
        <strain evidence="5">cv. DH-PKW</strain>
        <tissue evidence="4">Leaves</tissue>
    </source>
</reference>
<protein>
    <recommendedName>
        <fullName evidence="3">DUF4408 domain-containing protein</fullName>
    </recommendedName>
</protein>
<organism evidence="4 5">
    <name type="scientific">Musa balbisiana</name>
    <name type="common">Banana</name>
    <dbReference type="NCBI Taxonomy" id="52838"/>
    <lineage>
        <taxon>Eukaryota</taxon>
        <taxon>Viridiplantae</taxon>
        <taxon>Streptophyta</taxon>
        <taxon>Embryophyta</taxon>
        <taxon>Tracheophyta</taxon>
        <taxon>Spermatophyta</taxon>
        <taxon>Magnoliopsida</taxon>
        <taxon>Liliopsida</taxon>
        <taxon>Zingiberales</taxon>
        <taxon>Musaceae</taxon>
        <taxon>Musa</taxon>
    </lineage>
</organism>
<feature type="transmembrane region" description="Helical" evidence="2">
    <location>
        <begin position="21"/>
        <end position="46"/>
    </location>
</feature>
<dbReference type="AlphaFoldDB" id="A0A4S8JRV8"/>
<dbReference type="Proteomes" id="UP000317650">
    <property type="component" value="Chromosome 1"/>
</dbReference>
<keyword evidence="2" id="KW-1133">Transmembrane helix</keyword>
<keyword evidence="2" id="KW-0472">Membrane</keyword>
<accession>A0A4S8JRV8</accession>
<name>A0A4S8JRV8_MUSBA</name>
<evidence type="ECO:0000256" key="2">
    <source>
        <dbReference type="SAM" id="Phobius"/>
    </source>
</evidence>
<gene>
    <name evidence="4" type="ORF">C4D60_Mb01t30490</name>
</gene>
<evidence type="ECO:0000313" key="5">
    <source>
        <dbReference type="Proteomes" id="UP000317650"/>
    </source>
</evidence>